<sequence length="1765" mass="192199">MYISILWIGVRVWGQNVGDWEVDINTLRLLFSFSPHPGSGKGVDSNAVDTYDSGDEWDIGVGNLIIDLDADLEKDKLEMSGTKDGGGMAAPPSAVAALPDNIKFVSPVSAPQGKESKSKSKRNKNSKDNSSKSPAADGAKKDHQGRTQGEVIGATGSSGGGNSAPGKGVEKGTKASRGVPNSKKEKEVSSGKNKKEKSESVPVAVVAIEKEIVANAQAFGSTRNTPFDSTQNADMAVTEQLGNNALETVGIVSPLAIKSEPEELDGECRALKKVKNEKMESPVSTPAPPPLHLLTSMGNSDIASPCEQLMVRTRSVAVNTSDVALSTEPECLGPCEPGTSVNLEGIVWQETEDGMLVVNVTWRNKTYVGTLLDCTRHDWAPPRFCESPTSDLEMRNGRGRGKRMRPNSNTPVNENSNSSDNKGSNNSKTRASSNSKGRRGSQNSSERRTPPNSNTEDIKASPSSASKRKNKPASDMEPNSSSEDSKGNKRMRTNSNGGMTSSALPIPIIKTESLPPPLDRTCPSPVLIDCPHPNCNKKYKHINGLKYHQARAHNDDDIKLDMDGDSEYGEESSLHPEPGSCNGASITQKGSLSPARSVTPKGRGFDAQSPSPSPGKFGSKSKKKNSDAEADVCGTPMEGCEDGPCVTADEASNDGMDDRKSKKSSSNVKSDKLSQKNMKSSRPMAASLPSQQMYSLQPTSFSGGSPNHPPGMANMLQGIPKSPQLKGIQSKLGVTGDSSPINPALSSSKDKKKKDKKKKDLGKDADSPKLPGKSGKTEEGKSPYSESSDPGSRSEGHLNGSSDPHQSRLASMKAEADKIYSFTDNAPSPSIGVASRVDSSGQPLTPLHAVTQNGADSSSVKTNSPAYSDISDAGEDGEGKMEGAKGKAEDQSGRDGAKKALFPSQASSKESAYYASYDNYYSPSYAHSSPGGATAGGPLPEGQALKLKKEDEQELPEEKTKVEVQDERKAEVASSQPHQQQASVIQQRSNMYMQPLYYNQYYVPPYGYPDQVYHNHLMNTNPTYRQQYEERQRLMSEQHRSAEKKPDSGIKDREASLKEDWKQKGPVPPGLTKAPSLSDLGKPQAPGKQRDTSSEPAKSVIIPKGEEAKLQPQQAEGLKMKLSEAGHHGKDDSKASVESARLGMEQAMWYRQYPDSQRPSDEDRDRERDRKGKDDRPRQKDSSSKEDSKDGTDGLCPPSSEDQRGGGKDSRPNAHIPFSSPLAQHQPYLHYMHGYPFGQSYDPNHPGYRGMSSVMMQNYPGSYLPAGYPFSPYGSKVGSGEEGEKSRSSPTVSSKSASESKALDILHQHANQYKSKSPTVADKPSHERERGGGDREREREREREIDRPRSSPSQRIMPPHHHLGYPLVAGQYDLSYATGLSSSAIVASQQASAPSLYPPARSQSALDIWDFMGCTIYAASSEAPSAEGPEPKRRPHGHSSRTCRTRDRPKTMSDHQDQAEDVGLLAPHDQSEPSKDDDMHFRVHLIDDLSYEDVKKCYRGSTVSKYNAQYHKLFQSVPKEELLMKVYSCALLRDILLQGRLYISRNWLCFYANLFGKDIKVAIPVASVRLVKKHKTAGLVPNGLAITTDSSQKYVFVSLLSRDSVYDVLRRICTHLQVNGKKILSLKQYMEEPNSLSLDEFPVPEVFPVPDEFPPVLKWRRKPSVVSVASSLPDLLGNSTAGLSAVDAPFQTDKPLEDQSLETKKILLTETIPELGQMEYQLLKFFILLIILLILSSCYLAFRVCSLEQQLSFLSNNPALTLRER</sequence>
<feature type="compositionally biased region" description="Basic residues" evidence="2">
    <location>
        <begin position="750"/>
        <end position="760"/>
    </location>
</feature>
<feature type="transmembrane region" description="Helical" evidence="3">
    <location>
        <begin position="1722"/>
        <end position="1742"/>
    </location>
</feature>
<keyword evidence="1" id="KW-0862">Zinc</keyword>
<dbReference type="PANTHER" id="PTHR21564">
    <property type="entry name" value="BRAKELESS PROTEIN"/>
    <property type="match status" value="1"/>
</dbReference>
<feature type="domain" description="C2H2-type" evidence="4">
    <location>
        <begin position="528"/>
        <end position="558"/>
    </location>
</feature>
<dbReference type="InterPro" id="IPR013087">
    <property type="entry name" value="Znf_C2H2_type"/>
</dbReference>
<evidence type="ECO:0000313" key="5">
    <source>
        <dbReference type="EMBL" id="KAF4110652.1"/>
    </source>
</evidence>
<feature type="compositionally biased region" description="Basic and acidic residues" evidence="2">
    <location>
        <begin position="1158"/>
        <end position="1192"/>
    </location>
</feature>
<comment type="caution">
    <text evidence="5">The sequence shown here is derived from an EMBL/GenBank/DDBJ whole genome shotgun (WGS) entry which is preliminary data.</text>
</comment>
<feature type="compositionally biased region" description="Polar residues" evidence="2">
    <location>
        <begin position="493"/>
        <end position="503"/>
    </location>
</feature>
<dbReference type="PROSITE" id="PS50157">
    <property type="entry name" value="ZINC_FINGER_C2H2_2"/>
    <property type="match status" value="1"/>
</dbReference>
<dbReference type="PROSITE" id="PS00028">
    <property type="entry name" value="ZINC_FINGER_C2H2_1"/>
    <property type="match status" value="1"/>
</dbReference>
<feature type="region of interest" description="Disordered" evidence="2">
    <location>
        <begin position="1421"/>
        <end position="1459"/>
    </location>
</feature>
<feature type="compositionally biased region" description="Low complexity" evidence="2">
    <location>
        <begin position="1288"/>
        <end position="1300"/>
    </location>
</feature>
<feature type="compositionally biased region" description="Polar residues" evidence="2">
    <location>
        <begin position="688"/>
        <end position="705"/>
    </location>
</feature>
<feature type="compositionally biased region" description="Polar residues" evidence="2">
    <location>
        <begin position="850"/>
        <end position="866"/>
    </location>
</feature>
<feature type="compositionally biased region" description="Basic and acidic residues" evidence="2">
    <location>
        <begin position="1201"/>
        <end position="1212"/>
    </location>
</feature>
<feature type="compositionally biased region" description="Low complexity" evidence="2">
    <location>
        <begin position="413"/>
        <end position="427"/>
    </location>
</feature>
<dbReference type="EMBL" id="JAAMOB010000007">
    <property type="protein sequence ID" value="KAF4110652.1"/>
    <property type="molecule type" value="Genomic_DNA"/>
</dbReference>
<protein>
    <recommendedName>
        <fullName evidence="4">C2H2-type domain-containing protein</fullName>
    </recommendedName>
</protein>
<feature type="compositionally biased region" description="Basic and acidic residues" evidence="2">
    <location>
        <begin position="877"/>
        <end position="898"/>
    </location>
</feature>
<feature type="region of interest" description="Disordered" evidence="2">
    <location>
        <begin position="106"/>
        <end position="201"/>
    </location>
</feature>
<dbReference type="GO" id="GO:0005634">
    <property type="term" value="C:nucleus"/>
    <property type="evidence" value="ECO:0007669"/>
    <property type="project" value="TreeGrafter"/>
</dbReference>
<feature type="compositionally biased region" description="Basic and acidic residues" evidence="2">
    <location>
        <begin position="1444"/>
        <end position="1458"/>
    </location>
</feature>
<feature type="region of interest" description="Disordered" evidence="2">
    <location>
        <begin position="1027"/>
        <end position="1222"/>
    </location>
</feature>
<feature type="compositionally biased region" description="Basic residues" evidence="2">
    <location>
        <begin position="1433"/>
        <end position="1443"/>
    </location>
</feature>
<keyword evidence="3" id="KW-0812">Transmembrane</keyword>
<feature type="region of interest" description="Disordered" evidence="2">
    <location>
        <begin position="1275"/>
        <end position="1362"/>
    </location>
</feature>
<feature type="region of interest" description="Disordered" evidence="2">
    <location>
        <begin position="924"/>
        <end position="986"/>
    </location>
</feature>
<feature type="compositionally biased region" description="Basic and acidic residues" evidence="2">
    <location>
        <begin position="1027"/>
        <end position="1063"/>
    </location>
</feature>
<dbReference type="Proteomes" id="UP000579812">
    <property type="component" value="Unassembled WGS sequence"/>
</dbReference>
<dbReference type="Pfam" id="PF02893">
    <property type="entry name" value="GRAM"/>
    <property type="match status" value="1"/>
</dbReference>
<evidence type="ECO:0000256" key="3">
    <source>
        <dbReference type="SAM" id="Phobius"/>
    </source>
</evidence>
<name>A0A7J6CY51_9TELE</name>
<dbReference type="FunFam" id="2.30.29.30:FF:000086">
    <property type="entry name" value="GRAM domain-containing protein 2B isoform 2"/>
    <property type="match status" value="1"/>
</dbReference>
<feature type="compositionally biased region" description="Basic and acidic residues" evidence="2">
    <location>
        <begin position="947"/>
        <end position="971"/>
    </location>
</feature>
<keyword evidence="6" id="KW-1185">Reference proteome</keyword>
<feature type="compositionally biased region" description="Basic and acidic residues" evidence="2">
    <location>
        <begin position="1118"/>
        <end position="1135"/>
    </location>
</feature>
<evidence type="ECO:0000256" key="2">
    <source>
        <dbReference type="SAM" id="MobiDB-lite"/>
    </source>
</evidence>
<accession>A0A7J6CY51</accession>
<feature type="compositionally biased region" description="Polar residues" evidence="2">
    <location>
        <begin position="428"/>
        <end position="465"/>
    </location>
</feature>
<feature type="compositionally biased region" description="Polar residues" evidence="2">
    <location>
        <begin position="1309"/>
        <end position="1318"/>
    </location>
</feature>
<dbReference type="InterPro" id="IPR040010">
    <property type="entry name" value="ZN608/ZN609"/>
</dbReference>
<dbReference type="InterPro" id="IPR004182">
    <property type="entry name" value="GRAM"/>
</dbReference>
<dbReference type="PANTHER" id="PTHR21564:SF2">
    <property type="entry name" value="ZINC FINGER PROTEIN 609"/>
    <property type="match status" value="1"/>
</dbReference>
<dbReference type="GO" id="GO:0005737">
    <property type="term" value="C:cytoplasm"/>
    <property type="evidence" value="ECO:0007669"/>
    <property type="project" value="UniProtKB-ARBA"/>
</dbReference>
<dbReference type="GO" id="GO:0008270">
    <property type="term" value="F:zinc ion binding"/>
    <property type="evidence" value="ECO:0007669"/>
    <property type="project" value="UniProtKB-KW"/>
</dbReference>
<dbReference type="CDD" id="cd13220">
    <property type="entry name" value="PH-GRAM_GRAMDC"/>
    <property type="match status" value="1"/>
</dbReference>
<proteinExistence type="predicted"/>
<organism evidence="5 6">
    <name type="scientific">Onychostoma macrolepis</name>
    <dbReference type="NCBI Taxonomy" id="369639"/>
    <lineage>
        <taxon>Eukaryota</taxon>
        <taxon>Metazoa</taxon>
        <taxon>Chordata</taxon>
        <taxon>Craniata</taxon>
        <taxon>Vertebrata</taxon>
        <taxon>Euteleostomi</taxon>
        <taxon>Actinopterygii</taxon>
        <taxon>Neopterygii</taxon>
        <taxon>Teleostei</taxon>
        <taxon>Ostariophysi</taxon>
        <taxon>Cypriniformes</taxon>
        <taxon>Cyprinidae</taxon>
        <taxon>Acrossocheilinae</taxon>
        <taxon>Onychostoma</taxon>
    </lineage>
</organism>
<dbReference type="InterPro" id="IPR011993">
    <property type="entry name" value="PH-like_dom_sf"/>
</dbReference>
<feature type="region of interest" description="Disordered" evidence="2">
    <location>
        <begin position="556"/>
        <end position="909"/>
    </location>
</feature>
<gene>
    <name evidence="5" type="ORF">G5714_007683</name>
</gene>
<dbReference type="GO" id="GO:0006357">
    <property type="term" value="P:regulation of transcription by RNA polymerase II"/>
    <property type="evidence" value="ECO:0007669"/>
    <property type="project" value="TreeGrafter"/>
</dbReference>
<feature type="compositionally biased region" description="Polar residues" evidence="2">
    <location>
        <begin position="973"/>
        <end position="986"/>
    </location>
</feature>
<evidence type="ECO:0000256" key="1">
    <source>
        <dbReference type="PROSITE-ProRule" id="PRU00042"/>
    </source>
</evidence>
<evidence type="ECO:0000313" key="6">
    <source>
        <dbReference type="Proteomes" id="UP000579812"/>
    </source>
</evidence>
<evidence type="ECO:0000259" key="4">
    <source>
        <dbReference type="PROSITE" id="PS50157"/>
    </source>
</evidence>
<dbReference type="SMART" id="SM00568">
    <property type="entry name" value="GRAM"/>
    <property type="match status" value="1"/>
</dbReference>
<feature type="region of interest" description="Disordered" evidence="2">
    <location>
        <begin position="378"/>
        <end position="512"/>
    </location>
</feature>
<reference evidence="5 6" key="1">
    <citation type="submission" date="2020-04" db="EMBL/GenBank/DDBJ databases">
        <title>Chromosome-level genome assembly of a cyprinid fish Onychostoma macrolepis by integration of Nanopore Sequencing, Bionano and Hi-C technology.</title>
        <authorList>
            <person name="Wang D."/>
        </authorList>
    </citation>
    <scope>NUCLEOTIDE SEQUENCE [LARGE SCALE GENOMIC DNA]</scope>
    <source>
        <strain evidence="5">SWU-2019</strain>
        <tissue evidence="5">Muscle</tissue>
    </source>
</reference>
<dbReference type="Gene3D" id="2.30.29.30">
    <property type="entry name" value="Pleckstrin-homology domain (PH domain)/Phosphotyrosine-binding domain (PTB)"/>
    <property type="match status" value="1"/>
</dbReference>
<keyword evidence="1" id="KW-0863">Zinc-finger</keyword>
<keyword evidence="1" id="KW-0479">Metal-binding</keyword>
<keyword evidence="3" id="KW-1133">Transmembrane helix</keyword>
<feature type="compositionally biased region" description="Polar residues" evidence="2">
    <location>
        <begin position="582"/>
        <end position="596"/>
    </location>
</feature>
<keyword evidence="3" id="KW-0472">Membrane</keyword>
<feature type="compositionally biased region" description="Polar residues" evidence="2">
    <location>
        <begin position="736"/>
        <end position="745"/>
    </location>
</feature>
<feature type="compositionally biased region" description="Basic and acidic residues" evidence="2">
    <location>
        <begin position="1323"/>
        <end position="1349"/>
    </location>
</feature>